<protein>
    <recommendedName>
        <fullName evidence="2">Tc1-like transposase DDE domain-containing protein</fullName>
    </recommendedName>
</protein>
<dbReference type="AlphaFoldDB" id="F9UHM4"/>
<feature type="domain" description="Tc1-like transposase DDE" evidence="2">
    <location>
        <begin position="210"/>
        <end position="382"/>
    </location>
</feature>
<dbReference type="Pfam" id="PF13565">
    <property type="entry name" value="HTH_32"/>
    <property type="match status" value="1"/>
</dbReference>
<dbReference type="SUPFAM" id="SSF46689">
    <property type="entry name" value="Homeodomain-like"/>
    <property type="match status" value="1"/>
</dbReference>
<dbReference type="Proteomes" id="UP000005459">
    <property type="component" value="Unassembled WGS sequence"/>
</dbReference>
<name>F9UHM4_9GAMM</name>
<sequence>MMRNSLTFLCFHLFTMARCAAVPVDLSTKHRHRLEAIVRQHHAAQSLVMRARIILLADAGVGVHETARELDIGRATVQRWRKRWLAGEGRAFAERLCDAPRPGTPPTYEPEQICGIIALACEPPSESGRPFTHWTHAALATAAREEGIVESISRHAVGRFLREGKLKPHRTRGWINTPRDADFATKCSDVCQTYQLAPERAAAGIVTRSIDEMTGVQALERAAPTQPMRAGRPERTEFEYIRHGTTTLIADFDVATGTVGHHLGQTRTEEDYAQYLAKLLATRSPETHWHLVMDNLNIHCSEAVVRLVAEAIGFNGDLGLKGKCGILKSMATREKFLRDPSHRIVFHFTPKHASWLNQIEMWFSILARKVIRRGNFTSVEDLNTKISSFIDFFNKTMARPFRWTYQGKPLAA</sequence>
<dbReference type="GO" id="GO:0003676">
    <property type="term" value="F:nucleic acid binding"/>
    <property type="evidence" value="ECO:0007669"/>
    <property type="project" value="InterPro"/>
</dbReference>
<dbReference type="InterPro" id="IPR036397">
    <property type="entry name" value="RNaseH_sf"/>
</dbReference>
<dbReference type="STRING" id="768671.ThimaDRAFT_4427"/>
<evidence type="ECO:0000313" key="3">
    <source>
        <dbReference type="EMBL" id="EGV16333.1"/>
    </source>
</evidence>
<proteinExistence type="predicted"/>
<evidence type="ECO:0000313" key="4">
    <source>
        <dbReference type="Proteomes" id="UP000005459"/>
    </source>
</evidence>
<dbReference type="Gene3D" id="3.30.420.10">
    <property type="entry name" value="Ribonuclease H-like superfamily/Ribonuclease H"/>
    <property type="match status" value="1"/>
</dbReference>
<organism evidence="3 4">
    <name type="scientific">Thiocapsa marina 5811</name>
    <dbReference type="NCBI Taxonomy" id="768671"/>
    <lineage>
        <taxon>Bacteria</taxon>
        <taxon>Pseudomonadati</taxon>
        <taxon>Pseudomonadota</taxon>
        <taxon>Gammaproteobacteria</taxon>
        <taxon>Chromatiales</taxon>
        <taxon>Chromatiaceae</taxon>
        <taxon>Thiocapsa</taxon>
    </lineage>
</organism>
<evidence type="ECO:0000256" key="1">
    <source>
        <dbReference type="SAM" id="SignalP"/>
    </source>
</evidence>
<gene>
    <name evidence="3" type="ORF">ThimaDRAFT_4427</name>
</gene>
<accession>F9UHM4</accession>
<feature type="chain" id="PRO_5003387921" description="Tc1-like transposase DDE domain-containing protein" evidence="1">
    <location>
        <begin position="21"/>
        <end position="412"/>
    </location>
</feature>
<evidence type="ECO:0000259" key="2">
    <source>
        <dbReference type="Pfam" id="PF13358"/>
    </source>
</evidence>
<dbReference type="InterPro" id="IPR047655">
    <property type="entry name" value="Transpos_IS630-like"/>
</dbReference>
<dbReference type="InterPro" id="IPR038717">
    <property type="entry name" value="Tc1-like_DDE_dom"/>
</dbReference>
<dbReference type="Pfam" id="PF13358">
    <property type="entry name" value="DDE_3"/>
    <property type="match status" value="1"/>
</dbReference>
<dbReference type="EMBL" id="AFWV01000019">
    <property type="protein sequence ID" value="EGV16333.1"/>
    <property type="molecule type" value="Genomic_DNA"/>
</dbReference>
<dbReference type="eggNOG" id="COG3415">
    <property type="taxonomic scope" value="Bacteria"/>
</dbReference>
<dbReference type="NCBIfam" id="NF033545">
    <property type="entry name" value="transpos_IS630"/>
    <property type="match status" value="1"/>
</dbReference>
<dbReference type="eggNOG" id="COG3335">
    <property type="taxonomic scope" value="Bacteria"/>
</dbReference>
<keyword evidence="1" id="KW-0732">Signal</keyword>
<feature type="signal peptide" evidence="1">
    <location>
        <begin position="1"/>
        <end position="20"/>
    </location>
</feature>
<keyword evidence="4" id="KW-1185">Reference proteome</keyword>
<reference evidence="3 4" key="1">
    <citation type="submission" date="2011-06" db="EMBL/GenBank/DDBJ databases">
        <title>The draft genome of Thiocapsa marina 5811.</title>
        <authorList>
            <consortium name="US DOE Joint Genome Institute (JGI-PGF)"/>
            <person name="Lucas S."/>
            <person name="Han J."/>
            <person name="Cheng J.-F."/>
            <person name="Goodwin L."/>
            <person name="Pitluck S."/>
            <person name="Peters L."/>
            <person name="Land M.L."/>
            <person name="Hauser L."/>
            <person name="Vogl K."/>
            <person name="Liu Z."/>
            <person name="Imhoff J."/>
            <person name="Thiel V."/>
            <person name="Frigaard N.-U."/>
            <person name="Bryant D."/>
            <person name="Woyke T.J."/>
        </authorList>
    </citation>
    <scope>NUCLEOTIDE SEQUENCE [LARGE SCALE GENOMIC DNA]</scope>
    <source>
        <strain evidence="3 4">5811</strain>
    </source>
</reference>
<dbReference type="InterPro" id="IPR009057">
    <property type="entry name" value="Homeodomain-like_sf"/>
</dbReference>